<evidence type="ECO:0000259" key="9">
    <source>
        <dbReference type="PROSITE" id="PS50893"/>
    </source>
</evidence>
<evidence type="ECO:0000256" key="1">
    <source>
        <dbReference type="ARBA" id="ARBA00004202"/>
    </source>
</evidence>
<evidence type="ECO:0000256" key="3">
    <source>
        <dbReference type="ARBA" id="ARBA00022448"/>
    </source>
</evidence>
<comment type="caution">
    <text evidence="10">The sequence shown here is derived from an EMBL/GenBank/DDBJ whole genome shotgun (WGS) entry which is preliminary data.</text>
</comment>
<dbReference type="InterPro" id="IPR050095">
    <property type="entry name" value="ECF_ABC_transporter_ATP-bd"/>
</dbReference>
<evidence type="ECO:0000313" key="10">
    <source>
        <dbReference type="EMBL" id="MDM7455431.1"/>
    </source>
</evidence>
<evidence type="ECO:0000256" key="4">
    <source>
        <dbReference type="ARBA" id="ARBA00022475"/>
    </source>
</evidence>
<evidence type="ECO:0000256" key="5">
    <source>
        <dbReference type="ARBA" id="ARBA00022741"/>
    </source>
</evidence>
<dbReference type="SMART" id="SM00382">
    <property type="entry name" value="AAA"/>
    <property type="match status" value="1"/>
</dbReference>
<evidence type="ECO:0000313" key="11">
    <source>
        <dbReference type="Proteomes" id="UP001231451"/>
    </source>
</evidence>
<dbReference type="AlphaFoldDB" id="A0AAP4JL64"/>
<comment type="similarity">
    <text evidence="2">Belongs to the ABC transporter superfamily.</text>
</comment>
<dbReference type="Pfam" id="PF00005">
    <property type="entry name" value="ABC_tran"/>
    <property type="match status" value="1"/>
</dbReference>
<dbReference type="PANTHER" id="PTHR43553:SF27">
    <property type="entry name" value="ENERGY-COUPLING FACTOR TRANSPORTER ATP-BINDING PROTEIN ECFA2"/>
    <property type="match status" value="1"/>
</dbReference>
<accession>A0AAP4JL64</accession>
<dbReference type="GO" id="GO:0043190">
    <property type="term" value="C:ATP-binding cassette (ABC) transporter complex"/>
    <property type="evidence" value="ECO:0007669"/>
    <property type="project" value="TreeGrafter"/>
</dbReference>
<evidence type="ECO:0000256" key="7">
    <source>
        <dbReference type="ARBA" id="ARBA00022967"/>
    </source>
</evidence>
<dbReference type="InterPro" id="IPR003593">
    <property type="entry name" value="AAA+_ATPase"/>
</dbReference>
<dbReference type="PROSITE" id="PS50893">
    <property type="entry name" value="ABC_TRANSPORTER_2"/>
    <property type="match status" value="1"/>
</dbReference>
<keyword evidence="6 10" id="KW-0067">ATP-binding</keyword>
<dbReference type="InterPro" id="IPR027417">
    <property type="entry name" value="P-loop_NTPase"/>
</dbReference>
<evidence type="ECO:0000256" key="6">
    <source>
        <dbReference type="ARBA" id="ARBA00022840"/>
    </source>
</evidence>
<name>A0AAP4JL64_LACPA</name>
<dbReference type="EMBL" id="JAUCBG010000030">
    <property type="protein sequence ID" value="MDM7455431.1"/>
    <property type="molecule type" value="Genomic_DNA"/>
</dbReference>
<sequence length="267" mass="30047">MRIDVDHLGFYYHRKKPILHNISLTLEGTDPVAIIGQNGAGKTTLVKQFNRILTPTSGEVRIDGKATISQSTAQWSRQVGYVFQNPNDQLFLESVRKEFEFGPKEIGMSQRIIKERLIKVSKLVGLETELDTHPFDLTDSQKKFCTIGAIIMMNPQVIVFDEPTCGQDVKGNLRLRKVIQTLSQQGKLCVTISHDMKFVANNFKRIIVLRRGEVALDGSPEDVFSQREKLKTCFITPPPLTRVAQSAGLPRPVFTTAAFMNVLMDDK</sequence>
<evidence type="ECO:0000256" key="8">
    <source>
        <dbReference type="ARBA" id="ARBA00023136"/>
    </source>
</evidence>
<keyword evidence="8" id="KW-0472">Membrane</keyword>
<dbReference type="CDD" id="cd03225">
    <property type="entry name" value="ABC_cobalt_CbiO_domain1"/>
    <property type="match status" value="1"/>
</dbReference>
<feature type="domain" description="ABC transporter" evidence="9">
    <location>
        <begin position="3"/>
        <end position="236"/>
    </location>
</feature>
<keyword evidence="3" id="KW-0813">Transport</keyword>
<dbReference type="GO" id="GO:0005524">
    <property type="term" value="F:ATP binding"/>
    <property type="evidence" value="ECO:0007669"/>
    <property type="project" value="UniProtKB-KW"/>
</dbReference>
<comment type="subcellular location">
    <subcellularLocation>
        <location evidence="1">Cell membrane</location>
        <topology evidence="1">Peripheral membrane protein</topology>
    </subcellularLocation>
</comment>
<dbReference type="KEGG" id="lcl:LOCK919_0400"/>
<keyword evidence="5" id="KW-0547">Nucleotide-binding</keyword>
<dbReference type="InterPro" id="IPR003439">
    <property type="entry name" value="ABC_transporter-like_ATP-bd"/>
</dbReference>
<dbReference type="GO" id="GO:0042626">
    <property type="term" value="F:ATPase-coupled transmembrane transporter activity"/>
    <property type="evidence" value="ECO:0007669"/>
    <property type="project" value="TreeGrafter"/>
</dbReference>
<protein>
    <submittedName>
        <fullName evidence="10">Energy-coupling factor ABC transporter ATP-binding protein</fullName>
    </submittedName>
</protein>
<keyword evidence="7" id="KW-1278">Translocase</keyword>
<dbReference type="InterPro" id="IPR015856">
    <property type="entry name" value="ABC_transpr_CbiO/EcfA_su"/>
</dbReference>
<dbReference type="Proteomes" id="UP001231451">
    <property type="component" value="Unassembled WGS sequence"/>
</dbReference>
<dbReference type="RefSeq" id="WP_020751393.1">
    <property type="nucleotide sequence ID" value="NC_021721.1"/>
</dbReference>
<dbReference type="Gene3D" id="3.40.50.300">
    <property type="entry name" value="P-loop containing nucleotide triphosphate hydrolases"/>
    <property type="match status" value="1"/>
</dbReference>
<organism evidence="10 11">
    <name type="scientific">Lacticaseibacillus paracasei</name>
    <name type="common">Lactobacillus paracasei</name>
    <dbReference type="NCBI Taxonomy" id="1597"/>
    <lineage>
        <taxon>Bacteria</taxon>
        <taxon>Bacillati</taxon>
        <taxon>Bacillota</taxon>
        <taxon>Bacilli</taxon>
        <taxon>Lactobacillales</taxon>
        <taxon>Lactobacillaceae</taxon>
        <taxon>Lacticaseibacillus</taxon>
    </lineage>
</organism>
<proteinExistence type="inferred from homology"/>
<dbReference type="GO" id="GO:0016887">
    <property type="term" value="F:ATP hydrolysis activity"/>
    <property type="evidence" value="ECO:0007669"/>
    <property type="project" value="InterPro"/>
</dbReference>
<reference evidence="10" key="1">
    <citation type="submission" date="2023-06" db="EMBL/GenBank/DDBJ databases">
        <title>Draft Genome Sequences of lactic acid bacteria strains isolated from fermented milk products.</title>
        <authorList>
            <person name="Elcheninov A.G."/>
            <person name="Klyukina A."/>
            <person name="Zayulina K.S."/>
            <person name="Gavirova L.A."/>
            <person name="Shcherbakova P.A."/>
            <person name="Shestakov A.I."/>
            <person name="Kublanov I.V."/>
            <person name="Kochetkova T.V."/>
        </authorList>
    </citation>
    <scope>NUCLEOTIDE SEQUENCE</scope>
    <source>
        <strain evidence="10">TOM.1374</strain>
    </source>
</reference>
<gene>
    <name evidence="10" type="ORF">QUF16_13865</name>
</gene>
<dbReference type="SUPFAM" id="SSF52540">
    <property type="entry name" value="P-loop containing nucleoside triphosphate hydrolases"/>
    <property type="match status" value="1"/>
</dbReference>
<keyword evidence="4" id="KW-1003">Cell membrane</keyword>
<dbReference type="PANTHER" id="PTHR43553">
    <property type="entry name" value="HEAVY METAL TRANSPORTER"/>
    <property type="match status" value="1"/>
</dbReference>
<evidence type="ECO:0000256" key="2">
    <source>
        <dbReference type="ARBA" id="ARBA00005417"/>
    </source>
</evidence>